<dbReference type="PANTHER" id="PTHR42928:SF5">
    <property type="entry name" value="BLR1237 PROTEIN"/>
    <property type="match status" value="1"/>
</dbReference>
<dbReference type="Gene3D" id="3.40.190.150">
    <property type="entry name" value="Bordetella uptake gene, domain 1"/>
    <property type="match status" value="1"/>
</dbReference>
<comment type="caution">
    <text evidence="3">The sequence shown here is derived from an EMBL/GenBank/DDBJ whole genome shotgun (WGS) entry which is preliminary data.</text>
</comment>
<dbReference type="Proteomes" id="UP000318141">
    <property type="component" value="Unassembled WGS sequence"/>
</dbReference>
<evidence type="ECO:0000256" key="2">
    <source>
        <dbReference type="SAM" id="SignalP"/>
    </source>
</evidence>
<evidence type="ECO:0000256" key="1">
    <source>
        <dbReference type="ARBA" id="ARBA00006987"/>
    </source>
</evidence>
<dbReference type="SUPFAM" id="SSF53850">
    <property type="entry name" value="Periplasmic binding protein-like II"/>
    <property type="match status" value="1"/>
</dbReference>
<sequence>MKRIAKSVAAALAVTTFGLVGAAAQAQDYPGNRPVSAVVPFAAGGPTDKVARELAQVMSKHLGATIVIENLGGAGGTIGAKKVAQAKNDGYTILIHHIGMSTAPALYRNLGFDPLKDFEYIGEIADVPMVLVGNKNLPPNTFKDLLPYIKANASKMSMANAGIGSASHLCGLLFMSAIQTELTTVPYKGTAPALTDILGGQVNLMCDQTTNIAGQLKAGSLKPYAAMQSRRVEAFKDIPTAAEQGLPNIEVKIWHAMYAPKGTPKPVVDKLSAALQKAVTDPGFRSKMAELGAEAVPAQRATSDSLKTFLAGEINKWTPVIRKAGVYAD</sequence>
<dbReference type="InterPro" id="IPR042100">
    <property type="entry name" value="Bug_dom1"/>
</dbReference>
<protein>
    <submittedName>
        <fullName evidence="3">Tripartite-type tricarboxylate transporter receptor subunit TctC</fullName>
    </submittedName>
</protein>
<reference evidence="3 4" key="1">
    <citation type="submission" date="2019-07" db="EMBL/GenBank/DDBJ databases">
        <title>Genome sequencing of lignin-degrading bacterial isolates.</title>
        <authorList>
            <person name="Gladden J."/>
        </authorList>
    </citation>
    <scope>NUCLEOTIDE SEQUENCE [LARGE SCALE GENOMIC DNA]</scope>
    <source>
        <strain evidence="3 4">J11</strain>
    </source>
</reference>
<keyword evidence="2" id="KW-0732">Signal</keyword>
<feature type="chain" id="PRO_5021933650" evidence="2">
    <location>
        <begin position="27"/>
        <end position="329"/>
    </location>
</feature>
<accession>A0A562BAS8</accession>
<comment type="similarity">
    <text evidence="1">Belongs to the UPF0065 (bug) family.</text>
</comment>
<dbReference type="Gene3D" id="3.40.190.10">
    <property type="entry name" value="Periplasmic binding protein-like II"/>
    <property type="match status" value="1"/>
</dbReference>
<dbReference type="OrthoDB" id="8678477at2"/>
<dbReference type="InterPro" id="IPR005064">
    <property type="entry name" value="BUG"/>
</dbReference>
<dbReference type="PANTHER" id="PTHR42928">
    <property type="entry name" value="TRICARBOXYLATE-BINDING PROTEIN"/>
    <property type="match status" value="1"/>
</dbReference>
<name>A0A562BAS8_9BURK</name>
<evidence type="ECO:0000313" key="3">
    <source>
        <dbReference type="EMBL" id="TWG82263.1"/>
    </source>
</evidence>
<feature type="signal peptide" evidence="2">
    <location>
        <begin position="1"/>
        <end position="26"/>
    </location>
</feature>
<dbReference type="AlphaFoldDB" id="A0A562BAS8"/>
<proteinExistence type="inferred from homology"/>
<dbReference type="Pfam" id="PF03401">
    <property type="entry name" value="TctC"/>
    <property type="match status" value="1"/>
</dbReference>
<gene>
    <name evidence="3" type="ORF">L602_003700000320</name>
</gene>
<keyword evidence="3" id="KW-0675">Receptor</keyword>
<dbReference type="PIRSF" id="PIRSF017082">
    <property type="entry name" value="YflP"/>
    <property type="match status" value="1"/>
</dbReference>
<keyword evidence="4" id="KW-1185">Reference proteome</keyword>
<organism evidence="3 4">
    <name type="scientific">Cupriavidus gilardii J11</name>
    <dbReference type="NCBI Taxonomy" id="936133"/>
    <lineage>
        <taxon>Bacteria</taxon>
        <taxon>Pseudomonadati</taxon>
        <taxon>Pseudomonadota</taxon>
        <taxon>Betaproteobacteria</taxon>
        <taxon>Burkholderiales</taxon>
        <taxon>Burkholderiaceae</taxon>
        <taxon>Cupriavidus</taxon>
    </lineage>
</organism>
<dbReference type="EMBL" id="VLJN01000031">
    <property type="protein sequence ID" value="TWG82263.1"/>
    <property type="molecule type" value="Genomic_DNA"/>
</dbReference>
<evidence type="ECO:0000313" key="4">
    <source>
        <dbReference type="Proteomes" id="UP000318141"/>
    </source>
</evidence>